<dbReference type="EMBL" id="FLUO01000003">
    <property type="protein sequence ID" value="SBW12675.1"/>
    <property type="molecule type" value="Genomic_DNA"/>
</dbReference>
<protein>
    <submittedName>
        <fullName evidence="1">Uncharacterized protein</fullName>
    </submittedName>
</protein>
<reference evidence="1" key="1">
    <citation type="submission" date="2016-04" db="EMBL/GenBank/DDBJ databases">
        <authorList>
            <person name="Evans L.H."/>
            <person name="Alamgir A."/>
            <person name="Owens N."/>
            <person name="Weber N.D."/>
            <person name="Virtaneva K."/>
            <person name="Barbian K."/>
            <person name="Babar A."/>
            <person name="Rosenke K."/>
        </authorList>
    </citation>
    <scope>NUCLEOTIDE SEQUENCE</scope>
    <source>
        <strain evidence="1">86</strain>
    </source>
</reference>
<dbReference type="AlphaFoldDB" id="A0A212KM67"/>
<name>A0A212KM67_9PROT</name>
<gene>
    <name evidence="1" type="ORF">KL86APRO_30166</name>
</gene>
<organism evidence="1">
    <name type="scientific">uncultured Alphaproteobacteria bacterium</name>
    <dbReference type="NCBI Taxonomy" id="91750"/>
    <lineage>
        <taxon>Bacteria</taxon>
        <taxon>Pseudomonadati</taxon>
        <taxon>Pseudomonadota</taxon>
        <taxon>Alphaproteobacteria</taxon>
        <taxon>environmental samples</taxon>
    </lineage>
</organism>
<evidence type="ECO:0000313" key="1">
    <source>
        <dbReference type="EMBL" id="SBW12675.1"/>
    </source>
</evidence>
<proteinExistence type="predicted"/>
<accession>A0A212KM67</accession>
<sequence>MTGVDTTRARVADAVRLHRARKAERETLRAELHAAMRAAFPRPAVIVRRAHVAALPWRLRIRRALRILAGEV</sequence>